<feature type="region of interest" description="Disordered" evidence="9">
    <location>
        <begin position="418"/>
        <end position="450"/>
    </location>
</feature>
<accession>A0AAD9F4M0</accession>
<evidence type="ECO:0000313" key="12">
    <source>
        <dbReference type="EMBL" id="KAK1888096.1"/>
    </source>
</evidence>
<evidence type="ECO:0000256" key="1">
    <source>
        <dbReference type="ARBA" id="ARBA00004127"/>
    </source>
</evidence>
<feature type="transmembrane region" description="Helical" evidence="10">
    <location>
        <begin position="154"/>
        <end position="175"/>
    </location>
</feature>
<comment type="subcellular location">
    <subcellularLocation>
        <location evidence="1">Endomembrane system</location>
        <topology evidence="1">Multi-pass membrane protein</topology>
    </subcellularLocation>
</comment>
<feature type="transmembrane region" description="Helical" evidence="10">
    <location>
        <begin position="124"/>
        <end position="142"/>
    </location>
</feature>
<feature type="region of interest" description="Disordered" evidence="9">
    <location>
        <begin position="342"/>
        <end position="396"/>
    </location>
</feature>
<feature type="chain" id="PRO_5041926401" description="Solute carrier family 35 member B4" evidence="11">
    <location>
        <begin position="21"/>
        <end position="713"/>
    </location>
</feature>
<feature type="signal peptide" evidence="11">
    <location>
        <begin position="1"/>
        <end position="20"/>
    </location>
</feature>
<dbReference type="Pfam" id="PF08449">
    <property type="entry name" value="UAA"/>
    <property type="match status" value="1"/>
</dbReference>
<keyword evidence="6 10" id="KW-1133">Transmembrane helix</keyword>
<evidence type="ECO:0000256" key="9">
    <source>
        <dbReference type="SAM" id="MobiDB-lite"/>
    </source>
</evidence>
<feature type="transmembrane region" description="Helical" evidence="10">
    <location>
        <begin position="295"/>
        <end position="321"/>
    </location>
</feature>
<feature type="compositionally biased region" description="Pro residues" evidence="9">
    <location>
        <begin position="420"/>
        <end position="438"/>
    </location>
</feature>
<dbReference type="Proteomes" id="UP001228049">
    <property type="component" value="Unassembled WGS sequence"/>
</dbReference>
<feature type="transmembrane region" description="Helical" evidence="10">
    <location>
        <begin position="36"/>
        <end position="54"/>
    </location>
</feature>
<dbReference type="EMBL" id="JASDAP010000018">
    <property type="protein sequence ID" value="KAK1888096.1"/>
    <property type="molecule type" value="Genomic_DNA"/>
</dbReference>
<feature type="transmembrane region" description="Helical" evidence="10">
    <location>
        <begin position="196"/>
        <end position="215"/>
    </location>
</feature>
<evidence type="ECO:0000256" key="7">
    <source>
        <dbReference type="ARBA" id="ARBA00023136"/>
    </source>
</evidence>
<feature type="transmembrane region" description="Helical" evidence="10">
    <location>
        <begin position="90"/>
        <end position="112"/>
    </location>
</feature>
<dbReference type="GO" id="GO:0005464">
    <property type="term" value="F:UDP-xylose transmembrane transporter activity"/>
    <property type="evidence" value="ECO:0007669"/>
    <property type="project" value="TreeGrafter"/>
</dbReference>
<feature type="compositionally biased region" description="Pro residues" evidence="9">
    <location>
        <begin position="346"/>
        <end position="368"/>
    </location>
</feature>
<feature type="transmembrane region" description="Helical" evidence="10">
    <location>
        <begin position="66"/>
        <end position="84"/>
    </location>
</feature>
<sequence length="713" mass="76264">MGTAFAIVLVFVGCCCNVVSLELLVRQFPGCGNIVTFAQFLFIALEGFIFETKFGTKKPAIPIRNYVIMVTMFFTVSVINNYALNFNIAMPLHMIFRSGSLIANMILGIIILKKRYTASKYLSIALISAGIFICTIMSAKQVNVATEGSEEQGFYPLIHWLIGIAMLTFALLMSARMGIFQETLYKQYGKHSKEALFYNHCLPLPGFLLLCTDIYNHAVHFSHSTPTVVPVVGVTMPILWLYLLINVITQYVCIRGVFILTTECASLTVTLVVTLRKFLSLIISIMFFQNPFTTWHWVGTAVVFLGTLLYTEVLSSVWAALRGPGGKAKKLSDKVIHRMKESKVVAPPPSQKPRPPPPDTQTPPPVPAPSVKHVLPLLTPPPPFTPPQTLEAPSLPPSVELAPPVKLVLPPPVKFHSLPEAPPLTDPVLSSPPPPTTPPQVEAPVESPPPPAVVEPVVPTPFESFIRPHVEPETLSPPPVAEPVVIPPPVDLAVAPPEPLASPPPSETPAAVALSVEPLHSALLSAPPVETVQAPPTVELTPITPPCPVEAAVPPAAAFDLTPACETLPPPSPQELLEAPTPLFESVAAPSSPPEYVAAPSTFRVHCTTLFSTRANDSTISYLRVAGSSLSSTRACGNTISCPGAGGTTHSSFRAGGSTIYSLGAFGTTRSTLRVCGSTLSFTRACGTTIFCPGAGGPTHPYFRAGNSTTYSH</sequence>
<evidence type="ECO:0000256" key="10">
    <source>
        <dbReference type="SAM" id="Phobius"/>
    </source>
</evidence>
<evidence type="ECO:0000256" key="2">
    <source>
        <dbReference type="ARBA" id="ARBA00010694"/>
    </source>
</evidence>
<name>A0AAD9F4M0_DISEL</name>
<keyword evidence="13" id="KW-1185">Reference proteome</keyword>
<comment type="caution">
    <text evidence="12">The sequence shown here is derived from an EMBL/GenBank/DDBJ whole genome shotgun (WGS) entry which is preliminary data.</text>
</comment>
<dbReference type="GO" id="GO:0005462">
    <property type="term" value="F:UDP-N-acetylglucosamine transmembrane transporter activity"/>
    <property type="evidence" value="ECO:0007669"/>
    <property type="project" value="TreeGrafter"/>
</dbReference>
<dbReference type="PANTHER" id="PTHR10778">
    <property type="entry name" value="SOLUTE CARRIER FAMILY 35 MEMBER B"/>
    <property type="match status" value="1"/>
</dbReference>
<organism evidence="12 13">
    <name type="scientific">Dissostichus eleginoides</name>
    <name type="common">Patagonian toothfish</name>
    <name type="synonym">Dissostichus amissus</name>
    <dbReference type="NCBI Taxonomy" id="100907"/>
    <lineage>
        <taxon>Eukaryota</taxon>
        <taxon>Metazoa</taxon>
        <taxon>Chordata</taxon>
        <taxon>Craniata</taxon>
        <taxon>Vertebrata</taxon>
        <taxon>Euteleostomi</taxon>
        <taxon>Actinopterygii</taxon>
        <taxon>Neopterygii</taxon>
        <taxon>Teleostei</taxon>
        <taxon>Neoteleostei</taxon>
        <taxon>Acanthomorphata</taxon>
        <taxon>Eupercaria</taxon>
        <taxon>Perciformes</taxon>
        <taxon>Notothenioidei</taxon>
        <taxon>Nototheniidae</taxon>
        <taxon>Dissostichus</taxon>
    </lineage>
</organism>
<keyword evidence="11" id="KW-0732">Signal</keyword>
<dbReference type="InterPro" id="IPR013657">
    <property type="entry name" value="SCL35B1-4/HUT1"/>
</dbReference>
<keyword evidence="7 10" id="KW-0472">Membrane</keyword>
<keyword evidence="3" id="KW-0813">Transport</keyword>
<dbReference type="GO" id="GO:0000139">
    <property type="term" value="C:Golgi membrane"/>
    <property type="evidence" value="ECO:0007669"/>
    <property type="project" value="TreeGrafter"/>
</dbReference>
<evidence type="ECO:0000313" key="13">
    <source>
        <dbReference type="Proteomes" id="UP001228049"/>
    </source>
</evidence>
<evidence type="ECO:0000256" key="11">
    <source>
        <dbReference type="SAM" id="SignalP"/>
    </source>
</evidence>
<proteinExistence type="inferred from homology"/>
<keyword evidence="5 10" id="KW-0812">Transmembrane</keyword>
<evidence type="ECO:0000256" key="5">
    <source>
        <dbReference type="ARBA" id="ARBA00022692"/>
    </source>
</evidence>
<evidence type="ECO:0000256" key="3">
    <source>
        <dbReference type="ARBA" id="ARBA00022448"/>
    </source>
</evidence>
<dbReference type="GO" id="GO:0005789">
    <property type="term" value="C:endoplasmic reticulum membrane"/>
    <property type="evidence" value="ECO:0007669"/>
    <property type="project" value="TreeGrafter"/>
</dbReference>
<evidence type="ECO:0000256" key="4">
    <source>
        <dbReference type="ARBA" id="ARBA00022597"/>
    </source>
</evidence>
<dbReference type="AlphaFoldDB" id="A0AAD9F4M0"/>
<comment type="similarity">
    <text evidence="2">Belongs to the nucleotide-sugar transporter family. SLC35B subfamily.</text>
</comment>
<dbReference type="PRINTS" id="PR01217">
    <property type="entry name" value="PRICHEXTENSN"/>
</dbReference>
<gene>
    <name evidence="12" type="ORF">KUDE01_028881</name>
</gene>
<dbReference type="PANTHER" id="PTHR10778:SF4">
    <property type="entry name" value="NUCLEOTIDE SUGAR TRANSPORTER SLC35B4"/>
    <property type="match status" value="1"/>
</dbReference>
<evidence type="ECO:0000256" key="6">
    <source>
        <dbReference type="ARBA" id="ARBA00022989"/>
    </source>
</evidence>
<evidence type="ECO:0000256" key="8">
    <source>
        <dbReference type="ARBA" id="ARBA00041931"/>
    </source>
</evidence>
<protein>
    <recommendedName>
        <fullName evidence="8">Solute carrier family 35 member B4</fullName>
    </recommendedName>
</protein>
<reference evidence="12" key="1">
    <citation type="submission" date="2023-04" db="EMBL/GenBank/DDBJ databases">
        <title>Chromosome-level genome of Chaenocephalus aceratus.</title>
        <authorList>
            <person name="Park H."/>
        </authorList>
    </citation>
    <scope>NUCLEOTIDE SEQUENCE</scope>
    <source>
        <strain evidence="12">DE</strain>
        <tissue evidence="12">Muscle</tissue>
    </source>
</reference>
<keyword evidence="4" id="KW-0762">Sugar transport</keyword>